<dbReference type="HOGENOM" id="CLU_1912378_0_0_2"/>
<dbReference type="Proteomes" id="UP000033123">
    <property type="component" value="Chromosome"/>
</dbReference>
<accession>A0A0E3PKH8</accession>
<reference evidence="2 3" key="1">
    <citation type="submission" date="2014-07" db="EMBL/GenBank/DDBJ databases">
        <title>Methanogenic archaea and the global carbon cycle.</title>
        <authorList>
            <person name="Henriksen J.R."/>
            <person name="Luke J."/>
            <person name="Reinhart S."/>
            <person name="Benedict M.N."/>
            <person name="Youngblut N.D."/>
            <person name="Metcalf M.E."/>
            <person name="Whitaker R.J."/>
            <person name="Metcalf W.W."/>
        </authorList>
    </citation>
    <scope>NUCLEOTIDE SEQUENCE [LARGE SCALE GENOMIC DNA]</scope>
    <source>
        <strain evidence="2 3">C2J</strain>
    </source>
</reference>
<dbReference type="AlphaFoldDB" id="A0A0E3PKH8"/>
<evidence type="ECO:0000313" key="2">
    <source>
        <dbReference type="EMBL" id="AKB35543.1"/>
    </source>
</evidence>
<keyword evidence="1" id="KW-0472">Membrane</keyword>
<name>A0A0E3PKH8_9EURY</name>
<proteinExistence type="predicted"/>
<gene>
    <name evidence="2" type="ORF">MSSAC_0953</name>
</gene>
<dbReference type="EMBL" id="CP009508">
    <property type="protein sequence ID" value="AKB35543.1"/>
    <property type="molecule type" value="Genomic_DNA"/>
</dbReference>
<protein>
    <submittedName>
        <fullName evidence="2">Uncharacterized protein</fullName>
    </submittedName>
</protein>
<dbReference type="RefSeq" id="WP_048180473.1">
    <property type="nucleotide sequence ID" value="NZ_CP009508.1"/>
</dbReference>
<evidence type="ECO:0000256" key="1">
    <source>
        <dbReference type="SAM" id="Phobius"/>
    </source>
</evidence>
<evidence type="ECO:0000313" key="3">
    <source>
        <dbReference type="Proteomes" id="UP000033123"/>
    </source>
</evidence>
<keyword evidence="1" id="KW-1133">Transmembrane helix</keyword>
<sequence length="132" mass="14779">MSEASDMLAFCSWVVGQAFDVLGNIEFLEYKLWQIILAFAFGLAFAYWAVKQILGHGLNVPYEISDNSDVSNVPMFSEYDLNLDSSLDVDFEDDLGISDNREKSVISGYDSHYDFSTFNSSASDDMDDMGGY</sequence>
<dbReference type="KEGG" id="msj:MSSAC_0953"/>
<keyword evidence="1" id="KW-0812">Transmembrane</keyword>
<dbReference type="STRING" id="1434118.MSSAC_0953"/>
<dbReference type="PATRIC" id="fig|1434118.4.peg.1223"/>
<feature type="transmembrane region" description="Helical" evidence="1">
    <location>
        <begin position="32"/>
        <end position="50"/>
    </location>
</feature>
<dbReference type="GeneID" id="24870526"/>
<organism evidence="2 3">
    <name type="scientific">Methanosarcina siciliae C2J</name>
    <dbReference type="NCBI Taxonomy" id="1434118"/>
    <lineage>
        <taxon>Archaea</taxon>
        <taxon>Methanobacteriati</taxon>
        <taxon>Methanobacteriota</taxon>
        <taxon>Stenosarchaea group</taxon>
        <taxon>Methanomicrobia</taxon>
        <taxon>Methanosarcinales</taxon>
        <taxon>Methanosarcinaceae</taxon>
        <taxon>Methanosarcina</taxon>
    </lineage>
</organism>